<name>A0ABS0IID6_9BACT</name>
<keyword evidence="2" id="KW-1185">Reference proteome</keyword>
<gene>
    <name evidence="1" type="ORF">I2I05_11910</name>
</gene>
<dbReference type="EMBL" id="JADQDQ010000005">
    <property type="protein sequence ID" value="MBF9238101.1"/>
    <property type="molecule type" value="Genomic_DNA"/>
</dbReference>
<dbReference type="Proteomes" id="UP000597617">
    <property type="component" value="Unassembled WGS sequence"/>
</dbReference>
<sequence>MLPFQNLAYLQHGTAAQRQAYQVLGALDLMAVLGAYTPRLVGTFPLDLQQPGSDLDLVCEVHDFAPFEALLAAHYGEQAQFAQWRTVRQGLASSVTAFSAHGLLVEVFGQPLPSERQHGYRHLCIEHRLLQAGGAEFRARVQAQRAVGIKTEPAFAIALGLNGPDPYAELLALEGFSEAALRSLVEHGISLRTSN</sequence>
<dbReference type="Pfam" id="PF14091">
    <property type="entry name" value="DUF4269"/>
    <property type="match status" value="1"/>
</dbReference>
<dbReference type="RefSeq" id="WP_196282487.1">
    <property type="nucleotide sequence ID" value="NZ_JADQDQ010000005.1"/>
</dbReference>
<comment type="caution">
    <text evidence="1">The sequence shown here is derived from an EMBL/GenBank/DDBJ whole genome shotgun (WGS) entry which is preliminary data.</text>
</comment>
<proteinExistence type="predicted"/>
<evidence type="ECO:0000313" key="1">
    <source>
        <dbReference type="EMBL" id="MBF9238101.1"/>
    </source>
</evidence>
<dbReference type="InterPro" id="IPR025365">
    <property type="entry name" value="DUF4269"/>
</dbReference>
<organism evidence="1 2">
    <name type="scientific">Hymenobacter jeongseonensis</name>
    <dbReference type="NCBI Taxonomy" id="2791027"/>
    <lineage>
        <taxon>Bacteria</taxon>
        <taxon>Pseudomonadati</taxon>
        <taxon>Bacteroidota</taxon>
        <taxon>Cytophagia</taxon>
        <taxon>Cytophagales</taxon>
        <taxon>Hymenobacteraceae</taxon>
        <taxon>Hymenobacter</taxon>
    </lineage>
</organism>
<accession>A0ABS0IID6</accession>
<reference evidence="1 2" key="1">
    <citation type="submission" date="2020-11" db="EMBL/GenBank/DDBJ databases">
        <authorList>
            <person name="Kim M.K."/>
        </authorList>
    </citation>
    <scope>NUCLEOTIDE SEQUENCE [LARGE SCALE GENOMIC DNA]</scope>
    <source>
        <strain evidence="1 2">BT683</strain>
    </source>
</reference>
<protein>
    <submittedName>
        <fullName evidence="1">DUF4269 domain-containing protein</fullName>
    </submittedName>
</protein>
<evidence type="ECO:0000313" key="2">
    <source>
        <dbReference type="Proteomes" id="UP000597617"/>
    </source>
</evidence>